<dbReference type="GO" id="GO:0050660">
    <property type="term" value="F:flavin adenine dinucleotide binding"/>
    <property type="evidence" value="ECO:0007669"/>
    <property type="project" value="TreeGrafter"/>
</dbReference>
<dbReference type="PANTHER" id="PTHR43539">
    <property type="entry name" value="FLAVIN-BINDING MONOOXYGENASE-LIKE PROTEIN (AFU_ORTHOLOGUE AFUA_4G09220)"/>
    <property type="match status" value="1"/>
</dbReference>
<dbReference type="InterPro" id="IPR036188">
    <property type="entry name" value="FAD/NAD-bd_sf"/>
</dbReference>
<name>A0A964DXQ4_9PROT</name>
<evidence type="ECO:0000313" key="4">
    <source>
        <dbReference type="Proteomes" id="UP000708298"/>
    </source>
</evidence>
<dbReference type="GO" id="GO:0004497">
    <property type="term" value="F:monooxygenase activity"/>
    <property type="evidence" value="ECO:0007669"/>
    <property type="project" value="TreeGrafter"/>
</dbReference>
<feature type="compositionally biased region" description="Basic and acidic residues" evidence="2">
    <location>
        <begin position="481"/>
        <end position="493"/>
    </location>
</feature>
<dbReference type="Gene3D" id="3.50.50.60">
    <property type="entry name" value="FAD/NAD(P)-binding domain"/>
    <property type="match status" value="1"/>
</dbReference>
<dbReference type="PANTHER" id="PTHR43539:SF91">
    <property type="entry name" value="FAD-DEPENDENT URATE HYDROXYLASE"/>
    <property type="match status" value="1"/>
</dbReference>
<dbReference type="EMBL" id="JAESVB010000002">
    <property type="protein sequence ID" value="MCB8874515.1"/>
    <property type="molecule type" value="Genomic_DNA"/>
</dbReference>
<dbReference type="InterPro" id="IPR050982">
    <property type="entry name" value="Auxin_biosynth/cation_transpt"/>
</dbReference>
<dbReference type="RefSeq" id="WP_227320747.1">
    <property type="nucleotide sequence ID" value="NZ_JAESVB010000002.1"/>
</dbReference>
<dbReference type="SUPFAM" id="SSF51905">
    <property type="entry name" value="FAD/NAD(P)-binding domain"/>
    <property type="match status" value="1"/>
</dbReference>
<dbReference type="PRINTS" id="PR00368">
    <property type="entry name" value="FADPNR"/>
</dbReference>
<reference evidence="3" key="2">
    <citation type="submission" date="2021-01" db="EMBL/GenBank/DDBJ databases">
        <authorList>
            <person name="Mieszkin S."/>
            <person name="Pouder E."/>
            <person name="Alain K."/>
        </authorList>
    </citation>
    <scope>NUCLEOTIDE SEQUENCE</scope>
    <source>
        <strain evidence="3">HW T2.11</strain>
    </source>
</reference>
<dbReference type="Pfam" id="PF13738">
    <property type="entry name" value="Pyr_redox_3"/>
    <property type="match status" value="1"/>
</dbReference>
<dbReference type="Proteomes" id="UP000708298">
    <property type="component" value="Unassembled WGS sequence"/>
</dbReference>
<comment type="caution">
    <text evidence="3">The sequence shown here is derived from an EMBL/GenBank/DDBJ whole genome shotgun (WGS) entry which is preliminary data.</text>
</comment>
<feature type="region of interest" description="Disordered" evidence="2">
    <location>
        <begin position="474"/>
        <end position="493"/>
    </location>
</feature>
<organism evidence="3 4">
    <name type="scientific">Acidisoma silvae</name>
    <dbReference type="NCBI Taxonomy" id="2802396"/>
    <lineage>
        <taxon>Bacteria</taxon>
        <taxon>Pseudomonadati</taxon>
        <taxon>Pseudomonadota</taxon>
        <taxon>Alphaproteobacteria</taxon>
        <taxon>Acetobacterales</taxon>
        <taxon>Acidocellaceae</taxon>
        <taxon>Acidisoma</taxon>
    </lineage>
</organism>
<evidence type="ECO:0000256" key="1">
    <source>
        <dbReference type="ARBA" id="ARBA00023002"/>
    </source>
</evidence>
<protein>
    <submittedName>
        <fullName evidence="3">NAD(P)/FAD-dependent oxidoreductase</fullName>
    </submittedName>
</protein>
<keyword evidence="4" id="KW-1185">Reference proteome</keyword>
<reference evidence="3" key="1">
    <citation type="journal article" date="2021" name="Microorganisms">
        <title>Acidisoma silvae sp. nov. and Acidisomacellulosilytica sp. nov., Two Acidophilic Bacteria Isolated from Decaying Wood, Hydrolyzing Cellulose and Producing Poly-3-hydroxybutyrate.</title>
        <authorList>
            <person name="Mieszkin S."/>
            <person name="Pouder E."/>
            <person name="Uroz S."/>
            <person name="Simon-Colin C."/>
            <person name="Alain K."/>
        </authorList>
    </citation>
    <scope>NUCLEOTIDE SEQUENCE</scope>
    <source>
        <strain evidence="3">HW T2.11</strain>
    </source>
</reference>
<sequence length="493" mass="53952">MTELEARVRADLACLDYPAKPWLAPQSQNGQAVLDVLIIGAGQGGLATAFGLMREKIGNILIVDQAPRGGEGVWTSFARMVTLRTPKHVSGPDLGIGSLTPRAWYEASFGLARWEGLGKIPRDVWQAYLDWYRDILHLPVRNDTGITGITEQGSLLAATTDKGEVLLARKIVLATGIAGSGAWLIPDFIEKNLPRARYGHTSEPIDFAALAGKRVGVLGAGASAFDNAATALEAGASRVQLCVRRRLLPRVNPYRWMEQAGFLSQFAELPDLLRWRFMRHIFTMNQPPPPDTVARCAAFPQFSAHPGTPWLDARMEGEDIRIRVPGGELAFDFVIIGAGFIIDASRRPELAHFAPAIATWADHFTPPEGEEDPVLASYPYLSRSFAFTERLTGQAPALANLHNFTFGAMPSMGLSGASISGLKFGVRRLVNAICRDFYLEDAEASYRSLLDYQEPELTALSWPDGGIGEALLPMPLPNDRTNPHQNDRLNKTL</sequence>
<proteinExistence type="predicted"/>
<evidence type="ECO:0000313" key="3">
    <source>
        <dbReference type="EMBL" id="MCB8874515.1"/>
    </source>
</evidence>
<keyword evidence="1" id="KW-0560">Oxidoreductase</keyword>
<gene>
    <name evidence="3" type="ORF">ASILVAE211_04900</name>
</gene>
<dbReference type="AlphaFoldDB" id="A0A964DXQ4"/>
<evidence type="ECO:0000256" key="2">
    <source>
        <dbReference type="SAM" id="MobiDB-lite"/>
    </source>
</evidence>
<accession>A0A964DXQ4</accession>